<proteinExistence type="predicted"/>
<evidence type="ECO:0000313" key="1">
    <source>
        <dbReference type="EMBL" id="KAG8223775.1"/>
    </source>
</evidence>
<dbReference type="PANTHER" id="PTHR46114:SF1">
    <property type="entry name" value="ZAD DOMAIN-CONTAINING PROTEIN"/>
    <property type="match status" value="1"/>
</dbReference>
<name>A0A8K0NT72_LADFU</name>
<dbReference type="OrthoDB" id="8063408at2759"/>
<evidence type="ECO:0000313" key="2">
    <source>
        <dbReference type="Proteomes" id="UP000792457"/>
    </source>
</evidence>
<accession>A0A8K0NT72</accession>
<dbReference type="Proteomes" id="UP000792457">
    <property type="component" value="Unassembled WGS sequence"/>
</dbReference>
<reference evidence="1" key="2">
    <citation type="submission" date="2017-10" db="EMBL/GenBank/DDBJ databases">
        <title>Ladona fulva Genome sequencing and assembly.</title>
        <authorList>
            <person name="Murali S."/>
            <person name="Richards S."/>
            <person name="Bandaranaike D."/>
            <person name="Bellair M."/>
            <person name="Blankenburg K."/>
            <person name="Chao H."/>
            <person name="Dinh H."/>
            <person name="Doddapaneni H."/>
            <person name="Dugan-Rocha S."/>
            <person name="Elkadiri S."/>
            <person name="Gnanaolivu R."/>
            <person name="Hernandez B."/>
            <person name="Skinner E."/>
            <person name="Javaid M."/>
            <person name="Lee S."/>
            <person name="Li M."/>
            <person name="Ming W."/>
            <person name="Munidasa M."/>
            <person name="Muniz J."/>
            <person name="Nguyen L."/>
            <person name="Hughes D."/>
            <person name="Osuji N."/>
            <person name="Pu L.-L."/>
            <person name="Puazo M."/>
            <person name="Qu C."/>
            <person name="Quiroz J."/>
            <person name="Raj R."/>
            <person name="Weissenberger G."/>
            <person name="Xin Y."/>
            <person name="Zou X."/>
            <person name="Han Y."/>
            <person name="Worley K."/>
            <person name="Muzny D."/>
            <person name="Gibbs R."/>
        </authorList>
    </citation>
    <scope>NUCLEOTIDE SEQUENCE</scope>
    <source>
        <strain evidence="1">Sampled in the wild</strain>
    </source>
</reference>
<sequence>MSFKIHILHDHLDKFKENMGAYSEEQGKRFHQDISEFERCYPGQYNKNLMRDYMGAGSSENVMELKVVSAPAINKSTQSAASCLSVTEKAFVLIETATTSHITIYKWHFSEIINYVLRPGSSAGFPEPTAKLSSALLDSEGRIRST</sequence>
<organism evidence="1 2">
    <name type="scientific">Ladona fulva</name>
    <name type="common">Scarce chaser dragonfly</name>
    <name type="synonym">Libellula fulva</name>
    <dbReference type="NCBI Taxonomy" id="123851"/>
    <lineage>
        <taxon>Eukaryota</taxon>
        <taxon>Metazoa</taxon>
        <taxon>Ecdysozoa</taxon>
        <taxon>Arthropoda</taxon>
        <taxon>Hexapoda</taxon>
        <taxon>Insecta</taxon>
        <taxon>Pterygota</taxon>
        <taxon>Palaeoptera</taxon>
        <taxon>Odonata</taxon>
        <taxon>Epiprocta</taxon>
        <taxon>Anisoptera</taxon>
        <taxon>Libelluloidea</taxon>
        <taxon>Libellulidae</taxon>
        <taxon>Ladona</taxon>
    </lineage>
</organism>
<gene>
    <name evidence="1" type="ORF">J437_LFUL001495</name>
</gene>
<keyword evidence="2" id="KW-1185">Reference proteome</keyword>
<protein>
    <submittedName>
        <fullName evidence="1">Uncharacterized protein</fullName>
    </submittedName>
</protein>
<comment type="caution">
    <text evidence="1">The sequence shown here is derived from an EMBL/GenBank/DDBJ whole genome shotgun (WGS) entry which is preliminary data.</text>
</comment>
<dbReference type="AlphaFoldDB" id="A0A8K0NT72"/>
<dbReference type="PANTHER" id="PTHR46114">
    <property type="entry name" value="APPLE DOMAIN-CONTAINING PROTEIN"/>
    <property type="match status" value="1"/>
</dbReference>
<reference evidence="1" key="1">
    <citation type="submission" date="2013-04" db="EMBL/GenBank/DDBJ databases">
        <authorList>
            <person name="Qu J."/>
            <person name="Murali S.C."/>
            <person name="Bandaranaike D."/>
            <person name="Bellair M."/>
            <person name="Blankenburg K."/>
            <person name="Chao H."/>
            <person name="Dinh H."/>
            <person name="Doddapaneni H."/>
            <person name="Downs B."/>
            <person name="Dugan-Rocha S."/>
            <person name="Elkadiri S."/>
            <person name="Gnanaolivu R.D."/>
            <person name="Hernandez B."/>
            <person name="Javaid M."/>
            <person name="Jayaseelan J.C."/>
            <person name="Lee S."/>
            <person name="Li M."/>
            <person name="Ming W."/>
            <person name="Munidasa M."/>
            <person name="Muniz J."/>
            <person name="Nguyen L."/>
            <person name="Ongeri F."/>
            <person name="Osuji N."/>
            <person name="Pu L.-L."/>
            <person name="Puazo M."/>
            <person name="Qu C."/>
            <person name="Quiroz J."/>
            <person name="Raj R."/>
            <person name="Weissenberger G."/>
            <person name="Xin Y."/>
            <person name="Zou X."/>
            <person name="Han Y."/>
            <person name="Richards S."/>
            <person name="Worley K."/>
            <person name="Muzny D."/>
            <person name="Gibbs R."/>
        </authorList>
    </citation>
    <scope>NUCLEOTIDE SEQUENCE</scope>
    <source>
        <strain evidence="1">Sampled in the wild</strain>
    </source>
</reference>
<dbReference type="EMBL" id="KZ308173">
    <property type="protein sequence ID" value="KAG8223775.1"/>
    <property type="molecule type" value="Genomic_DNA"/>
</dbReference>